<evidence type="ECO:0000313" key="5">
    <source>
        <dbReference type="Proteomes" id="UP000032522"/>
    </source>
</evidence>
<dbReference type="Pfam" id="PF08223">
    <property type="entry name" value="PaaX_C"/>
    <property type="match status" value="1"/>
</dbReference>
<gene>
    <name evidence="4" type="ORF">LG52_1606</name>
</gene>
<feature type="domain" description="Transcriptional repressor PaaX-like C-terminal" evidence="2">
    <location>
        <begin position="173"/>
        <end position="265"/>
    </location>
</feature>
<dbReference type="AlphaFoldDB" id="A0A0D8BTY7"/>
<organism evidence="4 5">
    <name type="scientific">Geobacillus kaustophilus</name>
    <dbReference type="NCBI Taxonomy" id="1462"/>
    <lineage>
        <taxon>Bacteria</taxon>
        <taxon>Bacillati</taxon>
        <taxon>Bacillota</taxon>
        <taxon>Bacilli</taxon>
        <taxon>Bacillales</taxon>
        <taxon>Anoxybacillaceae</taxon>
        <taxon>Geobacillus</taxon>
        <taxon>Geobacillus thermoleovorans group</taxon>
    </lineage>
</organism>
<dbReference type="PIRSF" id="PIRSF020623">
    <property type="entry name" value="PaaX"/>
    <property type="match status" value="1"/>
</dbReference>
<dbReference type="InterPro" id="IPR036388">
    <property type="entry name" value="WH-like_DNA-bd_sf"/>
</dbReference>
<dbReference type="Gene3D" id="1.10.10.10">
    <property type="entry name" value="Winged helix-like DNA-binding domain superfamily/Winged helix DNA-binding domain"/>
    <property type="match status" value="1"/>
</dbReference>
<reference evidence="4 5" key="1">
    <citation type="submission" date="2015-01" db="EMBL/GenBank/DDBJ databases">
        <authorList>
            <person name="Filippidou S."/>
            <person name="Jeanneret N."/>
            <person name="Russel-Delif L."/>
            <person name="Junier T."/>
            <person name="Wunderlin T."/>
            <person name="Molina V."/>
            <person name="Johnson S.L."/>
            <person name="Davenport K.W."/>
            <person name="Chain P.S."/>
            <person name="Dorador C."/>
            <person name="Junier P."/>
        </authorList>
    </citation>
    <scope>NUCLEOTIDE SEQUENCE [LARGE SCALE GENOMIC DNA]</scope>
    <source>
        <strain evidence="4 5">Et7/4</strain>
    </source>
</reference>
<dbReference type="InterPro" id="IPR011965">
    <property type="entry name" value="PaaX_trns_reg"/>
</dbReference>
<comment type="caution">
    <text evidence="4">The sequence shown here is derived from an EMBL/GenBank/DDBJ whole genome shotgun (WGS) entry which is preliminary data.</text>
</comment>
<feature type="domain" description="Transcriptional repressor PaaX-like N-terminal" evidence="1">
    <location>
        <begin position="3"/>
        <end position="71"/>
    </location>
</feature>
<dbReference type="InterPro" id="IPR036390">
    <property type="entry name" value="WH_DNA-bd_sf"/>
</dbReference>
<dbReference type="SUPFAM" id="SSF46785">
    <property type="entry name" value="Winged helix' DNA-binding domain"/>
    <property type="match status" value="1"/>
</dbReference>
<accession>A0A0D8BTY7</accession>
<dbReference type="PANTHER" id="PTHR30319:SF1">
    <property type="entry name" value="TRANSCRIPTIONAL REPRESSOR PAAX"/>
    <property type="match status" value="1"/>
</dbReference>
<dbReference type="GO" id="GO:0006351">
    <property type="term" value="P:DNA-templated transcription"/>
    <property type="evidence" value="ECO:0007669"/>
    <property type="project" value="InterPro"/>
</dbReference>
<dbReference type="InterPro" id="IPR013225">
    <property type="entry name" value="PaaX_C"/>
</dbReference>
<evidence type="ECO:0000259" key="3">
    <source>
        <dbReference type="Pfam" id="PF20803"/>
    </source>
</evidence>
<dbReference type="Gene3D" id="1.20.58.1460">
    <property type="match status" value="1"/>
</dbReference>
<dbReference type="RefSeq" id="WP_231578618.1">
    <property type="nucleotide sequence ID" value="NZ_JYBP01000003.1"/>
</dbReference>
<dbReference type="Proteomes" id="UP000032522">
    <property type="component" value="Unassembled WGS sequence"/>
</dbReference>
<dbReference type="Gene3D" id="3.30.70.2650">
    <property type="match status" value="1"/>
</dbReference>
<dbReference type="Pfam" id="PF07848">
    <property type="entry name" value="PaaX"/>
    <property type="match status" value="1"/>
</dbReference>
<evidence type="ECO:0000313" key="4">
    <source>
        <dbReference type="EMBL" id="KJE27646.1"/>
    </source>
</evidence>
<name>A0A0D8BTY7_GEOKU</name>
<sequence>MKPRALMFTLFGEYIQHYGNEVWIGSLIQMMSHFGISESSIRGAALRMVQQGFFEVRKIGNNSYYSLTPKGKRTMMDGFNRVYSQRNYKWDGQWRVLTYSVPEEKRELRSQIRKELSLMGFGLISHGTWASPNPIEPQVMEWVKDYHLEPYVILFTASSIVSHSNEQIIERGWDFSYIAKEYDRFIETYERKYEEFQQRAWNNELTDRECFIERTKLVHEYRGFFFIDPGFPNDLLPDDWSGTRARELFFNVHQLLAVPAIRYFETLFEAAPDREVTFNRDKAINPFMEMI</sequence>
<dbReference type="EMBL" id="JYBP01000003">
    <property type="protein sequence ID" value="KJE27646.1"/>
    <property type="molecule type" value="Genomic_DNA"/>
</dbReference>
<dbReference type="PATRIC" id="fig|1462.6.peg.1819"/>
<proteinExistence type="predicted"/>
<dbReference type="InterPro" id="IPR012906">
    <property type="entry name" value="PaaX-like_N"/>
</dbReference>
<evidence type="ECO:0000259" key="1">
    <source>
        <dbReference type="Pfam" id="PF07848"/>
    </source>
</evidence>
<dbReference type="Pfam" id="PF20803">
    <property type="entry name" value="PaaX_M"/>
    <property type="match status" value="1"/>
</dbReference>
<dbReference type="InterPro" id="IPR048846">
    <property type="entry name" value="PaaX-like_central"/>
</dbReference>
<dbReference type="PANTHER" id="PTHR30319">
    <property type="entry name" value="PHENYLACETIC ACID REGULATOR-RELATED TRANSCRIPTIONAL REPRESSOR"/>
    <property type="match status" value="1"/>
</dbReference>
<protein>
    <submittedName>
        <fullName evidence="4">PaaX-like family protein</fullName>
    </submittedName>
</protein>
<evidence type="ECO:0000259" key="2">
    <source>
        <dbReference type="Pfam" id="PF08223"/>
    </source>
</evidence>
<feature type="domain" description="Transcriptional repressor PaaX-like central Cas2-like" evidence="3">
    <location>
        <begin position="88"/>
        <end position="168"/>
    </location>
</feature>